<dbReference type="InterPro" id="IPR048802">
    <property type="entry name" value="SP2_M"/>
</dbReference>
<evidence type="ECO:0000256" key="9">
    <source>
        <dbReference type="ARBA" id="ARBA00022884"/>
    </source>
</evidence>
<name>A0A8E0N7R1_9VIRU</name>
<dbReference type="GO" id="GO:0044177">
    <property type="term" value="C:host cell Golgi apparatus"/>
    <property type="evidence" value="ECO:0007669"/>
    <property type="project" value="UniProtKB-SubCell"/>
</dbReference>
<evidence type="ECO:0000256" key="14">
    <source>
        <dbReference type="RuleBase" id="RU363023"/>
    </source>
</evidence>
<keyword evidence="7" id="KW-1040">Host Golgi apparatus</keyword>
<evidence type="ECO:0000259" key="18">
    <source>
        <dbReference type="Pfam" id="PF20752"/>
    </source>
</evidence>
<comment type="similarity">
    <text evidence="5 14">Belongs to the hepevirus capsid protein family.</text>
</comment>
<dbReference type="InterPro" id="IPR004261">
    <property type="entry name" value="SP2_N"/>
</dbReference>
<dbReference type="GO" id="GO:0044165">
    <property type="term" value="C:host cell endoplasmic reticulum"/>
    <property type="evidence" value="ECO:0007669"/>
    <property type="project" value="UniProtKB-SubCell"/>
</dbReference>
<protein>
    <recommendedName>
        <fullName evidence="14">Pro-secreted protein ORF2</fullName>
        <shortName evidence="14">pORF2</shortName>
    </recommendedName>
    <alternativeName>
        <fullName evidence="14">Protein ORF2</fullName>
    </alternativeName>
    <component>
        <recommendedName>
            <fullName evidence="14">Secreted protein ORF2</fullName>
            <shortName evidence="14">ORF2s</shortName>
        </recommendedName>
    </component>
</protein>
<evidence type="ECO:0000256" key="7">
    <source>
        <dbReference type="ARBA" id="ARBA00022812"/>
    </source>
</evidence>
<dbReference type="Gene3D" id="2.60.120.20">
    <property type="match status" value="1"/>
</dbReference>
<evidence type="ECO:0000256" key="2">
    <source>
        <dbReference type="ARBA" id="ARBA00004192"/>
    </source>
</evidence>
<dbReference type="InterPro" id="IPR048794">
    <property type="entry name" value="SP2_C"/>
</dbReference>
<dbReference type="Pfam" id="PF03014">
    <property type="entry name" value="SP2"/>
    <property type="match status" value="1"/>
</dbReference>
<evidence type="ECO:0000256" key="8">
    <source>
        <dbReference type="ARBA" id="ARBA00022844"/>
    </source>
</evidence>
<accession>A0A8E0N7R1</accession>
<evidence type="ECO:0000256" key="10">
    <source>
        <dbReference type="ARBA" id="ARBA00023180"/>
    </source>
</evidence>
<dbReference type="GO" id="GO:0005576">
    <property type="term" value="C:extracellular region"/>
    <property type="evidence" value="ECO:0007669"/>
    <property type="project" value="UniProtKB-SubCell"/>
</dbReference>
<dbReference type="EMBL" id="BR001719">
    <property type="protein sequence ID" value="FAA04034.1"/>
    <property type="molecule type" value="Genomic_RNA"/>
</dbReference>
<evidence type="ECO:0000259" key="17">
    <source>
        <dbReference type="Pfam" id="PF20751"/>
    </source>
</evidence>
<dbReference type="GO" id="GO:0044228">
    <property type="term" value="C:host cell surface"/>
    <property type="evidence" value="ECO:0007669"/>
    <property type="project" value="UniProtKB-SubCell"/>
</dbReference>
<feature type="domain" description="Structural protein 2 C-terminal" evidence="18">
    <location>
        <begin position="513"/>
        <end position="563"/>
    </location>
</feature>
<evidence type="ECO:0000256" key="1">
    <source>
        <dbReference type="ARBA" id="ARBA00004136"/>
    </source>
</evidence>
<evidence type="ECO:0000313" key="19">
    <source>
        <dbReference type="EMBL" id="FAA04034.1"/>
    </source>
</evidence>
<dbReference type="Pfam" id="PF20752">
    <property type="entry name" value="SP2_C"/>
    <property type="match status" value="1"/>
</dbReference>
<evidence type="ECO:0000256" key="3">
    <source>
        <dbReference type="ARBA" id="ARBA00004328"/>
    </source>
</evidence>
<dbReference type="GO" id="GO:0039615">
    <property type="term" value="C:T=1 icosahedral viral capsid"/>
    <property type="evidence" value="ECO:0007669"/>
    <property type="project" value="UniProtKB-UniRule"/>
</dbReference>
<comment type="subunit">
    <text evidence="13">Self-assembles to form the capsid. The capsid is dominated by dimers that define the 30 morphological units. Interacts with phosphorylated protein ORF3. Interacts with host TMEM134. Interacts with host ASGR1 and ASGR2; these interactions facilitate infection of host hepatocytes.</text>
</comment>
<comment type="subcellular location">
    <molecule>Isoform Secreted protein ORF2</molecule>
    <subcellularLocation>
        <location evidence="14">Secreted</location>
    </subcellularLocation>
</comment>
<dbReference type="Pfam" id="PF20751">
    <property type="entry name" value="SP2_M"/>
    <property type="match status" value="1"/>
</dbReference>
<feature type="domain" description="Hepatitis E virus structural protein 2 N-terminal" evidence="16">
    <location>
        <begin position="95"/>
        <end position="285"/>
    </location>
</feature>
<evidence type="ECO:0000259" key="16">
    <source>
        <dbReference type="Pfam" id="PF03014"/>
    </source>
</evidence>
<evidence type="ECO:0000256" key="11">
    <source>
        <dbReference type="ARBA" id="ARBA00023184"/>
    </source>
</evidence>
<evidence type="ECO:0000256" key="6">
    <source>
        <dbReference type="ARBA" id="ARBA00022561"/>
    </source>
</evidence>
<dbReference type="InterPro" id="IPR029053">
    <property type="entry name" value="Viral_coat"/>
</dbReference>
<dbReference type="GO" id="GO:0003723">
    <property type="term" value="F:RNA binding"/>
    <property type="evidence" value="ECO:0007669"/>
    <property type="project" value="UniProtKB-UniRule"/>
</dbReference>
<dbReference type="GO" id="GO:0005198">
    <property type="term" value="F:structural molecule activity"/>
    <property type="evidence" value="ECO:0007669"/>
    <property type="project" value="UniProtKB-UniRule"/>
</dbReference>
<evidence type="ECO:0000256" key="12">
    <source>
        <dbReference type="ARBA" id="ARBA00023200"/>
    </source>
</evidence>
<organism evidence="19">
    <name type="scientific">Spalax hepevirus</name>
    <dbReference type="NCBI Taxonomy" id="2796360"/>
    <lineage>
        <taxon>Viruses</taxon>
        <taxon>Riboviria</taxon>
        <taxon>Orthornavirae</taxon>
        <taxon>Kitrinoviricota</taxon>
        <taxon>Alsuviricetes</taxon>
        <taxon>Hepelivirales</taxon>
        <taxon>Hepeviridae</taxon>
    </lineage>
</organism>
<gene>
    <name evidence="19" type="primary">ORF2</name>
</gene>
<evidence type="ECO:0000256" key="4">
    <source>
        <dbReference type="ARBA" id="ARBA00004354"/>
    </source>
</evidence>
<comment type="function">
    <molecule>Isoform Secreted protein ORF2</molecule>
    <text evidence="14">Plays a role in the inhibition of host antibody-mediated neutralization without blocking viral cell entry.</text>
</comment>
<comment type="subcellular location">
    <molecule>Isoform Capsid protein</molecule>
    <subcellularLocation>
        <location evidence="14">Virion</location>
    </subcellularLocation>
    <subcellularLocation>
        <location evidence="14">Host cytoplasm</location>
    </subcellularLocation>
    <subcellularLocation>
        <location evidence="14">Host endoplasmic reticulum</location>
    </subcellularLocation>
    <subcellularLocation>
        <location evidence="14">Host Golgi apparatus</location>
    </subcellularLocation>
    <subcellularLocation>
        <location evidence="14">Host cell surface</location>
    </subcellularLocation>
</comment>
<feature type="region of interest" description="Disordered" evidence="15">
    <location>
        <begin position="18"/>
        <end position="102"/>
    </location>
</feature>
<keyword evidence="10" id="KW-0325">Glycoprotein</keyword>
<feature type="domain" description="Structural protein 2 second" evidence="17">
    <location>
        <begin position="288"/>
        <end position="426"/>
    </location>
</feature>
<keyword evidence="9 14" id="KW-0694">RNA-binding</keyword>
<evidence type="ECO:0000256" key="15">
    <source>
        <dbReference type="SAM" id="MobiDB-lite"/>
    </source>
</evidence>
<sequence>MLCFSILLLLFMYPSSGFPPPPQTSRSRRNRQPQSFPPSDPRFWTQPSQPGSSVPALGSAWVDNTQRPNSRRQRNQPQSGQSPLTAVSPAPKTKPVPDVDSRGSILKRQYNLSTSPITVPIATGTNLVLFASPLSPLIPLQDGTNTHIMATESSNYAQYRVVAATIRFRPLVPSSVGGFAISMSFWPQSTTTPTAVDMNSITATDVRIILQPGLSGELVIPSERLHYRNQGWRSVETTGVSEEEATSGLVLLCVHGNPVNSFTNSPYSGALGLLDFAISLELRNLTPGNTNLRLSRYRAVGPHKITRDSKGHAILTTAAASRFMQDIHLNNSNGIGDLGRGIMMTLFNVADTLLGGLPTELIQLAGGQLLYSRPQVSANSEPSVKLYTSVENAQADHGIPLSHNIDLGQSAVVLQDYDNQHVQDRPTPAPAPVRPVYVFKTGDVLWFTLPAGTYMQAGQSSPNTSPAYWSENSILINVGTGSQMSVGAIPWDQATINGQPLPIFEQGSYKFYRLPLYGKLTFWQQGTTTAGYTYNYNTKDSDSLYFAFPPPHGLYISTYSTMLGTGPVPITGLGAVGPSPSEAPTRLVGHTRDDYCQICRAIGLPRCALAIPPDQLQAALAGCELLV</sequence>
<proteinExistence type="inferred from homology"/>
<evidence type="ECO:0000256" key="13">
    <source>
        <dbReference type="ARBA" id="ARBA00046910"/>
    </source>
</evidence>
<keyword evidence="12 14" id="KW-1035">Host cytoplasm</keyword>
<keyword evidence="11" id="KW-1038">Host endoplasmic reticulum</keyword>
<evidence type="ECO:0000256" key="5">
    <source>
        <dbReference type="ARBA" id="ARBA00008877"/>
    </source>
</evidence>
<reference evidence="19" key="1">
    <citation type="journal article" date="2021" name="MBio">
        <title>Hidden Viral Sequences in Public Sequencing Data and Warning for Future Emerging Diseases.</title>
        <authorList>
            <person name="Kawasaki J."/>
            <person name="Kojima S."/>
            <person name="Tomonaga K."/>
            <person name="Horie M."/>
        </authorList>
    </citation>
    <scope>NUCLEOTIDE SEQUENCE</scope>
    <source>
        <strain evidence="19">Spalax/2018/2</strain>
    </source>
</reference>
<keyword evidence="6 14" id="KW-0167">Capsid protein</keyword>
<comment type="subcellular location">
    <subcellularLocation>
        <location evidence="1">Host Golgi apparatus</location>
    </subcellularLocation>
    <subcellularLocation>
        <location evidence="2">Host cytoplasm</location>
    </subcellularLocation>
    <subcellularLocation>
        <location evidence="4">Host endoplasmic reticulum</location>
    </subcellularLocation>
    <subcellularLocation>
        <location evidence="3">Virion</location>
    </subcellularLocation>
</comment>
<dbReference type="Gene3D" id="2.40.30.190">
    <property type="match status" value="1"/>
</dbReference>
<comment type="function">
    <molecule>Isoform Capsid protein</molecule>
    <text evidence="14">Forms an icosahedral capsid with a T=1 symmetry and a 34 nm diameter. The capsid is composed of 60 copies linked to each other. Binds to the 5' end of the genomic RNA to mediate genome encapsidation.</text>
</comment>
<keyword evidence="8 14" id="KW-0946">Virion</keyword>